<dbReference type="EMBL" id="JAWPEI010000002">
    <property type="protein sequence ID" value="KAK4735525.1"/>
    <property type="molecule type" value="Genomic_DNA"/>
</dbReference>
<sequence length="120" mass="13048">MIQNKGRSIVHMTSFCFGAGMAAGIGALMVIIARSHAQAFGNKSLDKSAPLLDMIVEGQDLEKFSVFYRFAKFHGRGQSSGVESSSTDAAARSHKPFLQRYVTALPMPQNLPDRVQCLSL</sequence>
<keyword evidence="1" id="KW-1133">Transmembrane helix</keyword>
<evidence type="ECO:0000313" key="2">
    <source>
        <dbReference type="EMBL" id="KAK4735525.1"/>
    </source>
</evidence>
<feature type="transmembrane region" description="Helical" evidence="1">
    <location>
        <begin position="12"/>
        <end position="33"/>
    </location>
</feature>
<accession>A0AAV9MEN7</accession>
<protein>
    <submittedName>
        <fullName evidence="2">Uncharacterized protein</fullName>
    </submittedName>
</protein>
<dbReference type="Proteomes" id="UP001311915">
    <property type="component" value="Unassembled WGS sequence"/>
</dbReference>
<evidence type="ECO:0000313" key="3">
    <source>
        <dbReference type="Proteomes" id="UP001311915"/>
    </source>
</evidence>
<keyword evidence="1" id="KW-0472">Membrane</keyword>
<keyword evidence="3" id="KW-1185">Reference proteome</keyword>
<comment type="caution">
    <text evidence="2">The sequence shown here is derived from an EMBL/GenBank/DDBJ whole genome shotgun (WGS) entry which is preliminary data.</text>
</comment>
<proteinExistence type="predicted"/>
<keyword evidence="1" id="KW-0812">Transmembrane</keyword>
<dbReference type="PANTHER" id="PTHR31267">
    <property type="entry name" value="DENTIN SIALOPHOSPHOPROTEIN-LIKE PROTEIN"/>
    <property type="match status" value="1"/>
</dbReference>
<gene>
    <name evidence="2" type="ORF">R3W88_009786</name>
</gene>
<name>A0AAV9MEN7_9SOLN</name>
<dbReference type="PANTHER" id="PTHR31267:SF2">
    <property type="entry name" value="EXPRESSED PROTEIN"/>
    <property type="match status" value="1"/>
</dbReference>
<dbReference type="AlphaFoldDB" id="A0AAV9MEN7"/>
<organism evidence="2 3">
    <name type="scientific">Solanum pinnatisectum</name>
    <name type="common">tansyleaf nightshade</name>
    <dbReference type="NCBI Taxonomy" id="50273"/>
    <lineage>
        <taxon>Eukaryota</taxon>
        <taxon>Viridiplantae</taxon>
        <taxon>Streptophyta</taxon>
        <taxon>Embryophyta</taxon>
        <taxon>Tracheophyta</taxon>
        <taxon>Spermatophyta</taxon>
        <taxon>Magnoliopsida</taxon>
        <taxon>eudicotyledons</taxon>
        <taxon>Gunneridae</taxon>
        <taxon>Pentapetalae</taxon>
        <taxon>asterids</taxon>
        <taxon>lamiids</taxon>
        <taxon>Solanales</taxon>
        <taxon>Solanaceae</taxon>
        <taxon>Solanoideae</taxon>
        <taxon>Solaneae</taxon>
        <taxon>Solanum</taxon>
    </lineage>
</organism>
<reference evidence="2 3" key="1">
    <citation type="submission" date="2023-10" db="EMBL/GenBank/DDBJ databases">
        <title>Genome-Wide Identification Analysis in wild type Solanum Pinnatisectum Reveals Some Genes Defensing Phytophthora Infestans.</title>
        <authorList>
            <person name="Sun C."/>
        </authorList>
    </citation>
    <scope>NUCLEOTIDE SEQUENCE [LARGE SCALE GENOMIC DNA]</scope>
    <source>
        <strain evidence="2">LQN</strain>
        <tissue evidence="2">Leaf</tissue>
    </source>
</reference>
<evidence type="ECO:0000256" key="1">
    <source>
        <dbReference type="SAM" id="Phobius"/>
    </source>
</evidence>